<dbReference type="EMBL" id="CP121694">
    <property type="protein sequence ID" value="WRO23188.1"/>
    <property type="molecule type" value="Genomic_DNA"/>
</dbReference>
<dbReference type="HAMAP" id="MF_00331">
    <property type="entry name" value="Cys_desulf_IscS"/>
    <property type="match status" value="1"/>
</dbReference>
<sequence length="400" mass="43842">MRKVYLDHSATTPVHPEVVDVINKYLTDVWGNPSSIHSFGREAKKGLEEAREKVASLMGADPKEIIFTSGGTEADNMAIIGSAHANEKKGKHIITSQVEHHAVLDAFKHLEKNGFEVTYLPVDEEGLVSVAEVERAIREDTTFISIMHVNNEIGTIQPVEEIGAITREKGIIFHVDAVQSYGKIPVDVKQMNVDLLTASSHKIYGPKGAGCLYIRKGVKVPSFTLGGGQEKKRRPGTENMPGIVGFGKAAEIAARDYEGEMKRLSGLRDKLVTGIEERIPDIRINGHRTKRLPGNANISFRFIEGESLLLSLDMKGIAASSGSACTSGSLDPSHVLLAIGLSHEIAHGSLRMTLGGSNTQEDIDYVLEVLPEIVERLRSMSPLYQRKEACKQKECYEHVQ</sequence>
<dbReference type="Gene3D" id="3.90.1150.10">
    <property type="entry name" value="Aspartate Aminotransferase, domain 1"/>
    <property type="match status" value="1"/>
</dbReference>
<evidence type="ECO:0000256" key="11">
    <source>
        <dbReference type="HAMAP-Rule" id="MF_00331"/>
    </source>
</evidence>
<organism evidence="14 15">
    <name type="scientific">Metallumcola ferriviriculae</name>
    <dbReference type="NCBI Taxonomy" id="3039180"/>
    <lineage>
        <taxon>Bacteria</taxon>
        <taxon>Bacillati</taxon>
        <taxon>Bacillota</taxon>
        <taxon>Clostridia</taxon>
        <taxon>Neomoorellales</taxon>
        <taxon>Desulfitibacteraceae</taxon>
        <taxon>Metallumcola</taxon>
    </lineage>
</organism>
<evidence type="ECO:0000256" key="2">
    <source>
        <dbReference type="ARBA" id="ARBA00006490"/>
    </source>
</evidence>
<dbReference type="InterPro" id="IPR017772">
    <property type="entry name" value="Cys_deSase_NifS_bac/arc"/>
</dbReference>
<comment type="similarity">
    <text evidence="2 11">Belongs to the class-V pyridoxal-phosphate-dependent aminotransferase family. NifS/IscS subfamily.</text>
</comment>
<keyword evidence="5 11" id="KW-0001">2Fe-2S</keyword>
<feature type="binding site" evidence="11">
    <location>
        <position position="151"/>
    </location>
    <ligand>
        <name>pyridoxal 5'-phosphate</name>
        <dbReference type="ChEBI" id="CHEBI:597326"/>
    </ligand>
</feature>
<dbReference type="GO" id="GO:0044571">
    <property type="term" value="P:[2Fe-2S] cluster assembly"/>
    <property type="evidence" value="ECO:0007669"/>
    <property type="project" value="UniProtKB-UniRule"/>
</dbReference>
<dbReference type="FunFam" id="3.40.640.10:FF:000003">
    <property type="entry name" value="Cysteine desulfurase IscS"/>
    <property type="match status" value="1"/>
</dbReference>
<feature type="binding site" evidence="11">
    <location>
        <begin position="71"/>
        <end position="72"/>
    </location>
    <ligand>
        <name>pyridoxal 5'-phosphate</name>
        <dbReference type="ChEBI" id="CHEBI:597326"/>
    </ligand>
</feature>
<dbReference type="NCBIfam" id="TIGR03402">
    <property type="entry name" value="FeS_nifS"/>
    <property type="match status" value="1"/>
</dbReference>
<dbReference type="InterPro" id="IPR015424">
    <property type="entry name" value="PyrdxlP-dep_Trfase"/>
</dbReference>
<dbReference type="GO" id="GO:0006520">
    <property type="term" value="P:amino acid metabolic process"/>
    <property type="evidence" value="ECO:0007669"/>
    <property type="project" value="InterPro"/>
</dbReference>
<dbReference type="InterPro" id="IPR010240">
    <property type="entry name" value="Cys_deSase_IscS"/>
</dbReference>
<keyword evidence="6 11" id="KW-0479">Metal-binding</keyword>
<comment type="catalytic activity">
    <reaction evidence="10 11">
        <text>(sulfur carrier)-H + L-cysteine = (sulfur carrier)-SH + L-alanine</text>
        <dbReference type="Rhea" id="RHEA:43892"/>
        <dbReference type="Rhea" id="RHEA-COMP:14737"/>
        <dbReference type="Rhea" id="RHEA-COMP:14739"/>
        <dbReference type="ChEBI" id="CHEBI:29917"/>
        <dbReference type="ChEBI" id="CHEBI:35235"/>
        <dbReference type="ChEBI" id="CHEBI:57972"/>
        <dbReference type="ChEBI" id="CHEBI:64428"/>
        <dbReference type="EC" id="2.8.1.7"/>
    </reaction>
</comment>
<dbReference type="Gene3D" id="3.40.640.10">
    <property type="entry name" value="Type I PLP-dependent aspartate aminotransferase-like (Major domain)"/>
    <property type="match status" value="1"/>
</dbReference>
<dbReference type="InterPro" id="IPR000192">
    <property type="entry name" value="Aminotrans_V_dom"/>
</dbReference>
<dbReference type="AlphaFoldDB" id="A0AAU0UV68"/>
<evidence type="ECO:0000313" key="15">
    <source>
        <dbReference type="Proteomes" id="UP001329915"/>
    </source>
</evidence>
<proteinExistence type="inferred from homology"/>
<keyword evidence="9 11" id="KW-0411">Iron-sulfur</keyword>
<dbReference type="InterPro" id="IPR015422">
    <property type="entry name" value="PyrdxlP-dep_Trfase_small"/>
</dbReference>
<evidence type="ECO:0000256" key="4">
    <source>
        <dbReference type="ARBA" id="ARBA00022679"/>
    </source>
</evidence>
<feature type="binding site" evidence="11">
    <location>
        <begin position="199"/>
        <end position="201"/>
    </location>
    <ligand>
        <name>pyridoxal 5'-phosphate</name>
        <dbReference type="ChEBI" id="CHEBI:597326"/>
    </ligand>
</feature>
<dbReference type="InterPro" id="IPR016454">
    <property type="entry name" value="Cysteine_dSase"/>
</dbReference>
<keyword evidence="15" id="KW-1185">Reference proteome</keyword>
<dbReference type="NCBIfam" id="NF002806">
    <property type="entry name" value="PRK02948.1"/>
    <property type="match status" value="1"/>
</dbReference>
<dbReference type="Pfam" id="PF00266">
    <property type="entry name" value="Aminotran_5"/>
    <property type="match status" value="1"/>
</dbReference>
<dbReference type="RefSeq" id="WP_366922572.1">
    <property type="nucleotide sequence ID" value="NZ_CP121694.1"/>
</dbReference>
<feature type="domain" description="Aminotransferase class V" evidence="13">
    <location>
        <begin position="4"/>
        <end position="366"/>
    </location>
</feature>
<comment type="subunit">
    <text evidence="11">Homodimer. Forms a heterotetramer with IscU, interacts with other sulfur acceptors.</text>
</comment>
<comment type="function">
    <text evidence="11">Master enzyme that delivers sulfur to a number of partners involved in Fe-S cluster assembly, tRNA modification or cofactor biosynthesis. Catalyzes the removal of elemental sulfur atoms from cysteine to produce alanine. Functions as a sulfur delivery protein for Fe-S cluster synthesis onto IscU, an Fe-S scaffold assembly protein, as well as other S acceptor proteins.</text>
</comment>
<dbReference type="PANTHER" id="PTHR11601">
    <property type="entry name" value="CYSTEINE DESULFURYLASE FAMILY MEMBER"/>
    <property type="match status" value="1"/>
</dbReference>
<dbReference type="GO" id="GO:1990221">
    <property type="term" value="C:L-cysteine desulfurase complex"/>
    <property type="evidence" value="ECO:0007669"/>
    <property type="project" value="UniProtKB-ARBA"/>
</dbReference>
<accession>A0AAU0UV68</accession>
<dbReference type="SUPFAM" id="SSF53383">
    <property type="entry name" value="PLP-dependent transferases"/>
    <property type="match status" value="1"/>
</dbReference>
<dbReference type="GO" id="GO:0031071">
    <property type="term" value="F:cysteine desulfurase activity"/>
    <property type="evidence" value="ECO:0007669"/>
    <property type="project" value="UniProtKB-UniRule"/>
</dbReference>
<dbReference type="Gene3D" id="1.10.260.50">
    <property type="match status" value="1"/>
</dbReference>
<comment type="subcellular location">
    <subcellularLocation>
        <location evidence="11">Cytoplasm</location>
    </subcellularLocation>
</comment>
<feature type="active site" description="Cysteine persulfide intermediate" evidence="11">
    <location>
        <position position="325"/>
    </location>
</feature>
<evidence type="ECO:0000256" key="7">
    <source>
        <dbReference type="ARBA" id="ARBA00022898"/>
    </source>
</evidence>
<keyword evidence="8 11" id="KW-0408">Iron</keyword>
<dbReference type="GO" id="GO:0030170">
    <property type="term" value="F:pyridoxal phosphate binding"/>
    <property type="evidence" value="ECO:0007669"/>
    <property type="project" value="UniProtKB-UniRule"/>
</dbReference>
<gene>
    <name evidence="14" type="primary">nifS</name>
    <name evidence="11" type="synonym">iscS</name>
    <name evidence="14" type="ORF">MFMK1_003037</name>
</gene>
<keyword evidence="3 11" id="KW-0963">Cytoplasm</keyword>
<feature type="binding site" evidence="11">
    <location>
        <position position="237"/>
    </location>
    <ligand>
        <name>pyridoxal 5'-phosphate</name>
        <dbReference type="ChEBI" id="CHEBI:597326"/>
    </ligand>
</feature>
<name>A0AAU0UV68_9FIRM</name>
<evidence type="ECO:0000256" key="5">
    <source>
        <dbReference type="ARBA" id="ARBA00022714"/>
    </source>
</evidence>
<comment type="pathway">
    <text evidence="11">Cofactor biosynthesis; iron-sulfur cluster biosynthesis.</text>
</comment>
<dbReference type="GO" id="GO:0046872">
    <property type="term" value="F:metal ion binding"/>
    <property type="evidence" value="ECO:0007669"/>
    <property type="project" value="UniProtKB-KW"/>
</dbReference>
<dbReference type="InterPro" id="IPR020578">
    <property type="entry name" value="Aminotrans_V_PyrdxlP_BS"/>
</dbReference>
<dbReference type="PIRSF" id="PIRSF005572">
    <property type="entry name" value="NifS"/>
    <property type="match status" value="1"/>
</dbReference>
<dbReference type="GO" id="GO:0051537">
    <property type="term" value="F:2 iron, 2 sulfur cluster binding"/>
    <property type="evidence" value="ECO:0007669"/>
    <property type="project" value="UniProtKB-UniRule"/>
</dbReference>
<feature type="binding site" description="via persulfide group" evidence="11">
    <location>
        <position position="325"/>
    </location>
    <ligand>
        <name>[2Fe-2S] cluster</name>
        <dbReference type="ChEBI" id="CHEBI:190135"/>
        <note>ligand shared with IscU</note>
    </ligand>
</feature>
<evidence type="ECO:0000256" key="8">
    <source>
        <dbReference type="ARBA" id="ARBA00023004"/>
    </source>
</evidence>
<keyword evidence="7 11" id="KW-0663">Pyridoxal phosphate</keyword>
<dbReference type="PANTHER" id="PTHR11601:SF34">
    <property type="entry name" value="CYSTEINE DESULFURASE"/>
    <property type="match status" value="1"/>
</dbReference>
<evidence type="ECO:0000256" key="3">
    <source>
        <dbReference type="ARBA" id="ARBA00022490"/>
    </source>
</evidence>
<reference evidence="14 15" key="1">
    <citation type="submission" date="2023-04" db="EMBL/GenBank/DDBJ databases">
        <authorList>
            <person name="Hsu D."/>
        </authorList>
    </citation>
    <scope>NUCLEOTIDE SEQUENCE [LARGE SCALE GENOMIC DNA]</scope>
    <source>
        <strain evidence="14 15">MK1</strain>
    </source>
</reference>
<dbReference type="EC" id="2.8.1.7" evidence="11"/>
<evidence type="ECO:0000256" key="6">
    <source>
        <dbReference type="ARBA" id="ARBA00022723"/>
    </source>
</evidence>
<dbReference type="Proteomes" id="UP001329915">
    <property type="component" value="Chromosome"/>
</dbReference>
<keyword evidence="4 11" id="KW-0808">Transferase</keyword>
<comment type="cofactor">
    <cofactor evidence="1 11 12">
        <name>pyridoxal 5'-phosphate</name>
        <dbReference type="ChEBI" id="CHEBI:597326"/>
    </cofactor>
</comment>
<dbReference type="PROSITE" id="PS00595">
    <property type="entry name" value="AA_TRANSFER_CLASS_5"/>
    <property type="match status" value="1"/>
</dbReference>
<feature type="binding site" evidence="11">
    <location>
        <position position="179"/>
    </location>
    <ligand>
        <name>pyridoxal 5'-phosphate</name>
        <dbReference type="ChEBI" id="CHEBI:597326"/>
    </ligand>
</feature>
<dbReference type="KEGG" id="dbc:MFMK1_003037"/>
<evidence type="ECO:0000256" key="9">
    <source>
        <dbReference type="ARBA" id="ARBA00023014"/>
    </source>
</evidence>
<dbReference type="InterPro" id="IPR015421">
    <property type="entry name" value="PyrdxlP-dep_Trfase_major"/>
</dbReference>
<evidence type="ECO:0000256" key="10">
    <source>
        <dbReference type="ARBA" id="ARBA00050776"/>
    </source>
</evidence>
<evidence type="ECO:0000256" key="12">
    <source>
        <dbReference type="RuleBase" id="RU004504"/>
    </source>
</evidence>
<feature type="modified residue" description="N6-(pyridoxal phosphate)lysine" evidence="11">
    <location>
        <position position="202"/>
    </location>
</feature>
<protein>
    <recommendedName>
        <fullName evidence="11">Cysteine desulfurase IscS</fullName>
        <ecNumber evidence="11">2.8.1.7</ecNumber>
    </recommendedName>
</protein>
<evidence type="ECO:0000259" key="13">
    <source>
        <dbReference type="Pfam" id="PF00266"/>
    </source>
</evidence>
<evidence type="ECO:0000256" key="1">
    <source>
        <dbReference type="ARBA" id="ARBA00001933"/>
    </source>
</evidence>
<evidence type="ECO:0000313" key="14">
    <source>
        <dbReference type="EMBL" id="WRO23188.1"/>
    </source>
</evidence>